<reference evidence="1 2" key="1">
    <citation type="journal article" date="2024" name="J Genomics">
        <title>Draft genome sequencing and assembly of Favolaschia claudopus CIRM-BRFM 2984 isolated from oak limbs.</title>
        <authorList>
            <person name="Navarro D."/>
            <person name="Drula E."/>
            <person name="Chaduli D."/>
            <person name="Cazenave R."/>
            <person name="Ahrendt S."/>
            <person name="Wang J."/>
            <person name="Lipzen A."/>
            <person name="Daum C."/>
            <person name="Barry K."/>
            <person name="Grigoriev I.V."/>
            <person name="Favel A."/>
            <person name="Rosso M.N."/>
            <person name="Martin F."/>
        </authorList>
    </citation>
    <scope>NUCLEOTIDE SEQUENCE [LARGE SCALE GENOMIC DNA]</scope>
    <source>
        <strain evidence="1 2">CIRM-BRFM 2984</strain>
    </source>
</reference>
<proteinExistence type="predicted"/>
<dbReference type="AlphaFoldDB" id="A0AAW0ALH8"/>
<accession>A0AAW0ALH8</accession>
<evidence type="ECO:0008006" key="3">
    <source>
        <dbReference type="Google" id="ProtNLM"/>
    </source>
</evidence>
<feature type="non-terminal residue" evidence="1">
    <location>
        <position position="1"/>
    </location>
</feature>
<evidence type="ECO:0000313" key="2">
    <source>
        <dbReference type="Proteomes" id="UP001362999"/>
    </source>
</evidence>
<gene>
    <name evidence="1" type="ORF">R3P38DRAFT_2545599</name>
</gene>
<sequence>FQIIRNKNLQLIEEIGSGPGYFIHRGKCKGLSVVVKVFNAGVDARKHLEDTVELTKRLLHPNLLRITGISSPLSSNQFIAYEHVYWRDAKGPLARALKDGLLRSIDLGLRMVCSIVAAINYLEVQGVSLQSMQAKNFDVFLDIEDRFVISINPSQSQPTSSFMMEVDDRPWEIFNDLCGQVLTAANHVLHEDTFERNPSLLDILNTLCQDSTSSPSPSLVTSNSRLDFNTIQPDELPPSLLRREYVWRIVQYRQQSLATIAAQIKQDYEFRALTLQRLAWANSSHVHRCAGYIREEVTLASSLAESAVVTHNTPSPMEICPICHQPVSIDEKFRCRCGKLTPGSGSTVKCQRCNFWSHTKCVDCCNEFICECCECTIVVAVEHFN</sequence>
<dbReference type="InterPro" id="IPR011009">
    <property type="entry name" value="Kinase-like_dom_sf"/>
</dbReference>
<protein>
    <recommendedName>
        <fullName evidence="3">Protein kinase domain-containing protein</fullName>
    </recommendedName>
</protein>
<dbReference type="Gene3D" id="1.10.510.10">
    <property type="entry name" value="Transferase(Phosphotransferase) domain 1"/>
    <property type="match status" value="1"/>
</dbReference>
<keyword evidence="2" id="KW-1185">Reference proteome</keyword>
<dbReference type="SUPFAM" id="SSF56112">
    <property type="entry name" value="Protein kinase-like (PK-like)"/>
    <property type="match status" value="1"/>
</dbReference>
<name>A0AAW0ALH8_9AGAR</name>
<evidence type="ECO:0000313" key="1">
    <source>
        <dbReference type="EMBL" id="KAK7013771.1"/>
    </source>
</evidence>
<dbReference type="EMBL" id="JAWWNJ010000058">
    <property type="protein sequence ID" value="KAK7013771.1"/>
    <property type="molecule type" value="Genomic_DNA"/>
</dbReference>
<comment type="caution">
    <text evidence="1">The sequence shown here is derived from an EMBL/GenBank/DDBJ whole genome shotgun (WGS) entry which is preliminary data.</text>
</comment>
<organism evidence="1 2">
    <name type="scientific">Favolaschia claudopus</name>
    <dbReference type="NCBI Taxonomy" id="2862362"/>
    <lineage>
        <taxon>Eukaryota</taxon>
        <taxon>Fungi</taxon>
        <taxon>Dikarya</taxon>
        <taxon>Basidiomycota</taxon>
        <taxon>Agaricomycotina</taxon>
        <taxon>Agaricomycetes</taxon>
        <taxon>Agaricomycetidae</taxon>
        <taxon>Agaricales</taxon>
        <taxon>Marasmiineae</taxon>
        <taxon>Mycenaceae</taxon>
        <taxon>Favolaschia</taxon>
    </lineage>
</organism>
<dbReference type="Proteomes" id="UP001362999">
    <property type="component" value="Unassembled WGS sequence"/>
</dbReference>